<gene>
    <name evidence="1" type="ordered locus">CpB1087</name>
</gene>
<reference evidence="1" key="1">
    <citation type="submission" date="2002-05" db="EMBL/GenBank/DDBJ databases">
        <title>The genome sequence of Chlamydia pneumoniae TW183 and comparison with other Chlamydia strains based on whole genome sequence analysis.</title>
        <authorList>
            <person name="Geng M.M."/>
            <person name="Schuhmacher A."/>
            <person name="Muehldorfer I."/>
            <person name="Bensch K.W."/>
            <person name="Schaefer K.P."/>
            <person name="Schneider S."/>
            <person name="Pohl T."/>
            <person name="Essig A."/>
            <person name="Marre R."/>
            <person name="Melchers K."/>
        </authorList>
    </citation>
    <scope>NUCLEOTIDE SEQUENCE [LARGE SCALE GENOMIC DNA]</scope>
    <source>
        <strain evidence="1">TW-183</strain>
    </source>
</reference>
<sequence>MNCLSTLPNLTDGPIDAKNQNSPRLKFCTRSCVIAAPYIPNLKIRILRRKRSLYLHINDPLSF</sequence>
<evidence type="ECO:0000313" key="1">
    <source>
        <dbReference type="EMBL" id="AAP99017.1"/>
    </source>
</evidence>
<dbReference type="EMBL" id="AE009440">
    <property type="protein sequence ID" value="AAP99017.1"/>
    <property type="molecule type" value="Genomic_DNA"/>
</dbReference>
<evidence type="ECO:0000313" key="2">
    <source>
        <dbReference type="Proteomes" id="UP000000424"/>
    </source>
</evidence>
<accession>A0ABN3YQN9</accession>
<organism evidence="1 2">
    <name type="scientific">Chlamydia pneumoniae</name>
    <name type="common">Chlamydophila pneumoniae</name>
    <dbReference type="NCBI Taxonomy" id="83558"/>
    <lineage>
        <taxon>Bacteria</taxon>
        <taxon>Pseudomonadati</taxon>
        <taxon>Chlamydiota</taxon>
        <taxon>Chlamydiia</taxon>
        <taxon>Chlamydiales</taxon>
        <taxon>Chlamydiaceae</taxon>
        <taxon>Chlamydia/Chlamydophila group</taxon>
        <taxon>Chlamydia</taxon>
    </lineage>
</organism>
<keyword evidence="2" id="KW-1185">Reference proteome</keyword>
<name>A0ABN3YQN9_CHLPN</name>
<dbReference type="Proteomes" id="UP000000424">
    <property type="component" value="Chromosome"/>
</dbReference>
<protein>
    <submittedName>
        <fullName evidence="1">Uncharacterized protein</fullName>
    </submittedName>
</protein>
<proteinExistence type="predicted"/>